<evidence type="ECO:0000259" key="1">
    <source>
        <dbReference type="Pfam" id="PF13592"/>
    </source>
</evidence>
<dbReference type="Pfam" id="PF13592">
    <property type="entry name" value="HTH_33"/>
    <property type="match status" value="1"/>
</dbReference>
<gene>
    <name evidence="2" type="ORF">GCM10008955_34870</name>
</gene>
<reference evidence="3" key="1">
    <citation type="journal article" date="2019" name="Int. J. Syst. Evol. Microbiol.">
        <title>The Global Catalogue of Microorganisms (GCM) 10K type strain sequencing project: providing services to taxonomists for standard genome sequencing and annotation.</title>
        <authorList>
            <consortium name="The Broad Institute Genomics Platform"/>
            <consortium name="The Broad Institute Genome Sequencing Center for Infectious Disease"/>
            <person name="Wu L."/>
            <person name="Ma J."/>
        </authorList>
    </citation>
    <scope>NUCLEOTIDE SEQUENCE [LARGE SCALE GENOMIC DNA]</scope>
    <source>
        <strain evidence="3">JCM 30331</strain>
    </source>
</reference>
<dbReference type="InterPro" id="IPR025959">
    <property type="entry name" value="Winged_HTH_dom"/>
</dbReference>
<protein>
    <recommendedName>
        <fullName evidence="1">Winged helix-turn helix domain-containing protein</fullName>
    </recommendedName>
</protein>
<dbReference type="EMBL" id="BMPP01000018">
    <property type="protein sequence ID" value="GGK38000.1"/>
    <property type="molecule type" value="Genomic_DNA"/>
</dbReference>
<sequence>MTIRAWRARIRQRGEEALRASRSTGRPHHLSVDQQAVIQAIIEDDPRQHGFETSAWTTLRIRQVIGQKFDVWLDRGHLSRKLRGWGFSYQRPVVRAVERNEEHVATWVRVQGEALGKKNR</sequence>
<dbReference type="Proteomes" id="UP000647587">
    <property type="component" value="Unassembled WGS sequence"/>
</dbReference>
<dbReference type="InterPro" id="IPR009057">
    <property type="entry name" value="Homeodomain-like_sf"/>
</dbReference>
<comment type="caution">
    <text evidence="2">The sequence shown here is derived from an EMBL/GenBank/DDBJ whole genome shotgun (WGS) entry which is preliminary data.</text>
</comment>
<dbReference type="SUPFAM" id="SSF46689">
    <property type="entry name" value="Homeodomain-like"/>
    <property type="match status" value="1"/>
</dbReference>
<dbReference type="RefSeq" id="WP_189011066.1">
    <property type="nucleotide sequence ID" value="NZ_BMPP01000018.1"/>
</dbReference>
<organism evidence="2 3">
    <name type="scientific">Deinococcus malanensis</name>
    <dbReference type="NCBI Taxonomy" id="1706855"/>
    <lineage>
        <taxon>Bacteria</taxon>
        <taxon>Thermotogati</taxon>
        <taxon>Deinococcota</taxon>
        <taxon>Deinococci</taxon>
        <taxon>Deinococcales</taxon>
        <taxon>Deinococcaceae</taxon>
        <taxon>Deinococcus</taxon>
    </lineage>
</organism>
<name>A0ABQ2F1A7_9DEIO</name>
<accession>A0ABQ2F1A7</accession>
<evidence type="ECO:0000313" key="2">
    <source>
        <dbReference type="EMBL" id="GGK38000.1"/>
    </source>
</evidence>
<proteinExistence type="predicted"/>
<evidence type="ECO:0000313" key="3">
    <source>
        <dbReference type="Proteomes" id="UP000647587"/>
    </source>
</evidence>
<keyword evidence="3" id="KW-1185">Reference proteome</keyword>
<feature type="domain" description="Winged helix-turn helix" evidence="1">
    <location>
        <begin position="54"/>
        <end position="109"/>
    </location>
</feature>